<dbReference type="AlphaFoldDB" id="A0A2G2XQ38"/>
<dbReference type="PRINTS" id="PR00600">
    <property type="entry name" value="PP2APR55"/>
</dbReference>
<dbReference type="GO" id="GO:0005524">
    <property type="term" value="F:ATP binding"/>
    <property type="evidence" value="ECO:0007669"/>
    <property type="project" value="InterPro"/>
</dbReference>
<feature type="domain" description="Protein kinase" evidence="4">
    <location>
        <begin position="1"/>
        <end position="300"/>
    </location>
</feature>
<dbReference type="Pfam" id="PF00069">
    <property type="entry name" value="Pkinase"/>
    <property type="match status" value="1"/>
</dbReference>
<evidence type="ECO:0000313" key="6">
    <source>
        <dbReference type="Proteomes" id="UP000224567"/>
    </source>
</evidence>
<keyword evidence="2" id="KW-0677">Repeat</keyword>
<evidence type="ECO:0000256" key="2">
    <source>
        <dbReference type="ARBA" id="ARBA00022737"/>
    </source>
</evidence>
<name>A0A2G2XQ38_CAPBA</name>
<dbReference type="GO" id="GO:0004672">
    <property type="term" value="F:protein kinase activity"/>
    <property type="evidence" value="ECO:0007669"/>
    <property type="project" value="InterPro"/>
</dbReference>
<keyword evidence="1" id="KW-0853">WD repeat</keyword>
<reference evidence="5 6" key="1">
    <citation type="journal article" date="2017" name="Genome Biol.">
        <title>New reference genome sequences of hot pepper reveal the massive evolution of plant disease-resistance genes by retroduplication.</title>
        <authorList>
            <person name="Kim S."/>
            <person name="Park J."/>
            <person name="Yeom S.I."/>
            <person name="Kim Y.M."/>
            <person name="Seo E."/>
            <person name="Kim K.T."/>
            <person name="Kim M.S."/>
            <person name="Lee J.M."/>
            <person name="Cheong K."/>
            <person name="Shin H.S."/>
            <person name="Kim S.B."/>
            <person name="Han K."/>
            <person name="Lee J."/>
            <person name="Park M."/>
            <person name="Lee H.A."/>
            <person name="Lee H.Y."/>
            <person name="Lee Y."/>
            <person name="Oh S."/>
            <person name="Lee J.H."/>
            <person name="Choi E."/>
            <person name="Choi E."/>
            <person name="Lee S.E."/>
            <person name="Jeon J."/>
            <person name="Kim H."/>
            <person name="Choi G."/>
            <person name="Song H."/>
            <person name="Lee J."/>
            <person name="Lee S.C."/>
            <person name="Kwon J.K."/>
            <person name="Lee H.Y."/>
            <person name="Koo N."/>
            <person name="Hong Y."/>
            <person name="Kim R.W."/>
            <person name="Kang W.H."/>
            <person name="Huh J.H."/>
            <person name="Kang B.C."/>
            <person name="Yang T.J."/>
            <person name="Lee Y.H."/>
            <person name="Bennetzen J.L."/>
            <person name="Choi D."/>
        </authorList>
    </citation>
    <scope>NUCLEOTIDE SEQUENCE [LARGE SCALE GENOMIC DNA]</scope>
    <source>
        <strain evidence="6">cv. PBC81</strain>
    </source>
</reference>
<comment type="caution">
    <text evidence="5">The sequence shown here is derived from an EMBL/GenBank/DDBJ whole genome shotgun (WGS) entry which is preliminary data.</text>
</comment>
<reference evidence="6" key="2">
    <citation type="journal article" date="2017" name="J. Anim. Genet.">
        <title>Multiple reference genome sequences of hot pepper reveal the massive evolution of plant disease resistance genes by retroduplication.</title>
        <authorList>
            <person name="Kim S."/>
            <person name="Park J."/>
            <person name="Yeom S.-I."/>
            <person name="Kim Y.-M."/>
            <person name="Seo E."/>
            <person name="Kim K.-T."/>
            <person name="Kim M.-S."/>
            <person name="Lee J.M."/>
            <person name="Cheong K."/>
            <person name="Shin H.-S."/>
            <person name="Kim S.-B."/>
            <person name="Han K."/>
            <person name="Lee J."/>
            <person name="Park M."/>
            <person name="Lee H.-A."/>
            <person name="Lee H.-Y."/>
            <person name="Lee Y."/>
            <person name="Oh S."/>
            <person name="Lee J.H."/>
            <person name="Choi E."/>
            <person name="Choi E."/>
            <person name="Lee S.E."/>
            <person name="Jeon J."/>
            <person name="Kim H."/>
            <person name="Choi G."/>
            <person name="Song H."/>
            <person name="Lee J."/>
            <person name="Lee S.-C."/>
            <person name="Kwon J.-K."/>
            <person name="Lee H.-Y."/>
            <person name="Koo N."/>
            <person name="Hong Y."/>
            <person name="Kim R.W."/>
            <person name="Kang W.-H."/>
            <person name="Huh J.H."/>
            <person name="Kang B.-C."/>
            <person name="Yang T.-J."/>
            <person name="Lee Y.-H."/>
            <person name="Bennetzen J.L."/>
            <person name="Choi D."/>
        </authorList>
    </citation>
    <scope>NUCLEOTIDE SEQUENCE [LARGE SCALE GENOMIC DNA]</scope>
    <source>
        <strain evidence="6">cv. PBC81</strain>
    </source>
</reference>
<dbReference type="EMBL" id="MLFT02000001">
    <property type="protein sequence ID" value="PHT59607.1"/>
    <property type="molecule type" value="Genomic_DNA"/>
</dbReference>
<dbReference type="GO" id="GO:0019888">
    <property type="term" value="F:protein phosphatase regulator activity"/>
    <property type="evidence" value="ECO:0007669"/>
    <property type="project" value="InterPro"/>
</dbReference>
<evidence type="ECO:0000313" key="5">
    <source>
        <dbReference type="EMBL" id="PHT59607.1"/>
    </source>
</evidence>
<evidence type="ECO:0000256" key="3">
    <source>
        <dbReference type="SAM" id="MobiDB-lite"/>
    </source>
</evidence>
<dbReference type="Gene3D" id="1.10.510.10">
    <property type="entry name" value="Transferase(Phosphotransferase) domain 1"/>
    <property type="match status" value="1"/>
</dbReference>
<dbReference type="InterPro" id="IPR011009">
    <property type="entry name" value="Kinase-like_dom_sf"/>
</dbReference>
<dbReference type="InterPro" id="IPR000719">
    <property type="entry name" value="Prot_kinase_dom"/>
</dbReference>
<dbReference type="Pfam" id="PF07287">
    <property type="entry name" value="AtuA"/>
    <property type="match status" value="1"/>
</dbReference>
<organism evidence="5 6">
    <name type="scientific">Capsicum baccatum</name>
    <name type="common">Peruvian pepper</name>
    <dbReference type="NCBI Taxonomy" id="33114"/>
    <lineage>
        <taxon>Eukaryota</taxon>
        <taxon>Viridiplantae</taxon>
        <taxon>Streptophyta</taxon>
        <taxon>Embryophyta</taxon>
        <taxon>Tracheophyta</taxon>
        <taxon>Spermatophyta</taxon>
        <taxon>Magnoliopsida</taxon>
        <taxon>eudicotyledons</taxon>
        <taxon>Gunneridae</taxon>
        <taxon>Pentapetalae</taxon>
        <taxon>asterids</taxon>
        <taxon>lamiids</taxon>
        <taxon>Solanales</taxon>
        <taxon>Solanaceae</taxon>
        <taxon>Solanoideae</taxon>
        <taxon>Capsiceae</taxon>
        <taxon>Capsicum</taxon>
    </lineage>
</organism>
<accession>A0A2G2XQ38</accession>
<dbReference type="Proteomes" id="UP000224567">
    <property type="component" value="Unassembled WGS sequence"/>
</dbReference>
<dbReference type="InterPro" id="IPR010839">
    <property type="entry name" value="AtuA_N"/>
</dbReference>
<protein>
    <recommendedName>
        <fullName evidence="4">Protein kinase domain-containing protein</fullName>
    </recommendedName>
</protein>
<keyword evidence="6" id="KW-1185">Reference proteome</keyword>
<dbReference type="STRING" id="33114.A0A2G2XQ38"/>
<sequence length="374" mass="42222">MGPEHSGRLRLYGIGVTKTFLEKINGTYEPTLNATNESCNKCKQKEKVYIGCGVGFGGDQPVAALKLLQRVKELDYLVLECLAERTLADRYQAMKSGGQGYDPCMLYSLGVDATSLTVGYGEWSLHYYKHGCEFEEQKTPGSRFFFTEIIALISDIKFVKTGRYILSRDYMTLKIKVSIEFSPVWLLYSQSLIGFFCSNRAPELLLGAEQYSTVIDTWSLGCIIVEMLSKEPLFNGKTEVDQIDKIFRILGTPNETILEGFSELPGGDRYSQIVEEHAMKYKEKHPNLDLKPNRSSPPWVISMERSSPSSSCVSREPSPNEEFSKKTAMSMMLMGCPGCLMYVIISEENPKCPRCKSTVLLDFFKEERIKNSKT</sequence>
<dbReference type="PROSITE" id="PS50011">
    <property type="entry name" value="PROTEIN_KINASE_DOM"/>
    <property type="match status" value="1"/>
</dbReference>
<dbReference type="PANTHER" id="PTHR47472">
    <property type="entry name" value="PROPIONYL-COA CARBOXYLASE"/>
    <property type="match status" value="1"/>
</dbReference>
<evidence type="ECO:0000259" key="4">
    <source>
        <dbReference type="PROSITE" id="PS50011"/>
    </source>
</evidence>
<evidence type="ECO:0000256" key="1">
    <source>
        <dbReference type="ARBA" id="ARBA00022574"/>
    </source>
</evidence>
<dbReference type="OrthoDB" id="1930194at2759"/>
<dbReference type="InterPro" id="IPR056440">
    <property type="entry name" value="Zn-ribbon_GIR1"/>
</dbReference>
<dbReference type="PANTHER" id="PTHR47472:SF1">
    <property type="entry name" value="DUF1446-DOMAIN-CONTAINING PROTEIN"/>
    <property type="match status" value="1"/>
</dbReference>
<dbReference type="GO" id="GO:0000159">
    <property type="term" value="C:protein phosphatase type 2A complex"/>
    <property type="evidence" value="ECO:0007669"/>
    <property type="project" value="InterPro"/>
</dbReference>
<feature type="compositionally biased region" description="Low complexity" evidence="3">
    <location>
        <begin position="302"/>
        <end position="317"/>
    </location>
</feature>
<dbReference type="Pfam" id="PF24747">
    <property type="entry name" value="Zn-ribbon_GIR1"/>
    <property type="match status" value="1"/>
</dbReference>
<dbReference type="InterPro" id="IPR000009">
    <property type="entry name" value="PP2A_PR55"/>
</dbReference>
<proteinExistence type="predicted"/>
<dbReference type="SUPFAM" id="SSF56112">
    <property type="entry name" value="Protein kinase-like (PK-like)"/>
    <property type="match status" value="1"/>
</dbReference>
<gene>
    <name evidence="5" type="ORF">CQW23_01970</name>
</gene>
<feature type="region of interest" description="Disordered" evidence="3">
    <location>
        <begin position="299"/>
        <end position="321"/>
    </location>
</feature>